<dbReference type="SUPFAM" id="SSF48065">
    <property type="entry name" value="DBL homology domain (DH-domain)"/>
    <property type="match status" value="1"/>
</dbReference>
<dbReference type="AlphaFoldDB" id="L8GJP9"/>
<dbReference type="GO" id="GO:0005085">
    <property type="term" value="F:guanyl-nucleotide exchange factor activity"/>
    <property type="evidence" value="ECO:0007669"/>
    <property type="project" value="InterPro"/>
</dbReference>
<proteinExistence type="predicted"/>
<feature type="region of interest" description="Disordered" evidence="2">
    <location>
        <begin position="511"/>
        <end position="557"/>
    </location>
</feature>
<sequence length="730" mass="83150">MQSFYHPYLANAKLAEKPGRAEAEIMFHRVDELLAFHEPLLASLQAANSSWPQECLSSIFLRMVPRMDVFTEVIRQHSASLHAIKTAKKVKTFALFLKETEAKHGDVTELIKLSHQRIPIYSQFLSALSTLGKPNEWDLEEAVVQLNRLQYTLETSKRFSRDQGKILELEAKLENQGLDRFSLGETGRTLIREGVLAVTVQRGLTAGWPGPICHYAFIPNMSAHFLFTPGDGKNGFQISATTGEWTLYATTPAERKGWMDNLNYYVQQCKKYKTYGLAIEELMERERSECRPVPVILEQFLHALRADPAIVRTEGLFRLAGSALAIKQLTHKIDIGEALDFSSIETHALAGLLKLWLRSLPEPLLTHELYQSFIDAVDGRNEVAALKDVVAQLPIYNKYTLRHLIAFLVEVTSHSDVNKMVSSNMAIVFGPNLLVKRGASIYDCSDVHLQQAVVKALIDSYDQIFEGIEEEEAQFVAQMRIVNEEKQRLLDQERRESMALRPSLSLRIPRESRTDDLRPGYRPEWEASVDDRGRSVSDPVVLEREQQRHRREREEKAEAERLAYLQHSRTAGQHQQAAVGPRTIQNGPPDHCVVQGWPQHHQQEYQQHRRPHEVTATSSGFNSAKGEHERGADTAARGYGEDCGAREEEEKEKRKKKIRLKNRLAEVDEAARKGKEERRRRSDKNGDKRHEEAEEWEQEAPIPEKKEKKKRSATKKKGSSSDNSSYPTGS</sequence>
<dbReference type="Gene3D" id="1.10.555.10">
    <property type="entry name" value="Rho GTPase activation protein"/>
    <property type="match status" value="1"/>
</dbReference>
<dbReference type="CDD" id="cd00159">
    <property type="entry name" value="RhoGAP"/>
    <property type="match status" value="1"/>
</dbReference>
<dbReference type="Pfam" id="PF00621">
    <property type="entry name" value="RhoGEF"/>
    <property type="match status" value="1"/>
</dbReference>
<feature type="compositionally biased region" description="Basic and acidic residues" evidence="2">
    <location>
        <begin position="663"/>
        <end position="692"/>
    </location>
</feature>
<feature type="domain" description="DH" evidence="3">
    <location>
        <begin position="1"/>
        <end position="156"/>
    </location>
</feature>
<name>L8GJP9_ACACF</name>
<accession>L8GJP9</accession>
<dbReference type="InterPro" id="IPR008936">
    <property type="entry name" value="Rho_GTPase_activation_prot"/>
</dbReference>
<keyword evidence="6" id="KW-1185">Reference proteome</keyword>
<dbReference type="PROSITE" id="PS50010">
    <property type="entry name" value="DH_2"/>
    <property type="match status" value="1"/>
</dbReference>
<organism evidence="5 6">
    <name type="scientific">Acanthamoeba castellanii (strain ATCC 30010 / Neff)</name>
    <dbReference type="NCBI Taxonomy" id="1257118"/>
    <lineage>
        <taxon>Eukaryota</taxon>
        <taxon>Amoebozoa</taxon>
        <taxon>Discosea</taxon>
        <taxon>Longamoebia</taxon>
        <taxon>Centramoebida</taxon>
        <taxon>Acanthamoebidae</taxon>
        <taxon>Acanthamoeba</taxon>
    </lineage>
</organism>
<keyword evidence="1" id="KW-0343">GTPase activation</keyword>
<dbReference type="InterPro" id="IPR000219">
    <property type="entry name" value="DH_dom"/>
</dbReference>
<evidence type="ECO:0000313" key="5">
    <source>
        <dbReference type="EMBL" id="ELR12416.1"/>
    </source>
</evidence>
<reference evidence="5 6" key="1">
    <citation type="journal article" date="2013" name="Genome Biol.">
        <title>Genome of Acanthamoeba castellanii highlights extensive lateral gene transfer and early evolution of tyrosine kinase signaling.</title>
        <authorList>
            <person name="Clarke M."/>
            <person name="Lohan A.J."/>
            <person name="Liu B."/>
            <person name="Lagkouvardos I."/>
            <person name="Roy S."/>
            <person name="Zafar N."/>
            <person name="Bertelli C."/>
            <person name="Schilde C."/>
            <person name="Kianianmomeni A."/>
            <person name="Burglin T.R."/>
            <person name="Frech C."/>
            <person name="Turcotte B."/>
            <person name="Kopec K.O."/>
            <person name="Synnott J.M."/>
            <person name="Choo C."/>
            <person name="Paponov I."/>
            <person name="Finkler A."/>
            <person name="Soon Heng Tan C."/>
            <person name="Hutchins A.P."/>
            <person name="Weinmeier T."/>
            <person name="Rattei T."/>
            <person name="Chu J.S."/>
            <person name="Gimenez G."/>
            <person name="Irimia M."/>
            <person name="Rigden D.J."/>
            <person name="Fitzpatrick D.A."/>
            <person name="Lorenzo-Morales J."/>
            <person name="Bateman A."/>
            <person name="Chiu C.H."/>
            <person name="Tang P."/>
            <person name="Hegemann P."/>
            <person name="Fromm H."/>
            <person name="Raoult D."/>
            <person name="Greub G."/>
            <person name="Miranda-Saavedra D."/>
            <person name="Chen N."/>
            <person name="Nash P."/>
            <person name="Ginger M.L."/>
            <person name="Horn M."/>
            <person name="Schaap P."/>
            <person name="Caler L."/>
            <person name="Loftus B."/>
        </authorList>
    </citation>
    <scope>NUCLEOTIDE SEQUENCE [LARGE SCALE GENOMIC DNA]</scope>
    <source>
        <strain evidence="5 6">Neff</strain>
    </source>
</reference>
<dbReference type="Pfam" id="PF00620">
    <property type="entry name" value="RhoGAP"/>
    <property type="match status" value="1"/>
</dbReference>
<dbReference type="PROSITE" id="PS50238">
    <property type="entry name" value="RHOGAP"/>
    <property type="match status" value="1"/>
</dbReference>
<protein>
    <submittedName>
        <fullName evidence="5">RhoGAP domain containing protein</fullName>
    </submittedName>
</protein>
<dbReference type="Proteomes" id="UP000011083">
    <property type="component" value="Unassembled WGS sequence"/>
</dbReference>
<feature type="domain" description="Rho-GAP" evidence="4">
    <location>
        <begin position="277"/>
        <end position="465"/>
    </location>
</feature>
<dbReference type="SUPFAM" id="SSF50729">
    <property type="entry name" value="PH domain-like"/>
    <property type="match status" value="1"/>
</dbReference>
<dbReference type="PANTHER" id="PTHR15228">
    <property type="entry name" value="SPERMATHECAL PHYSIOLOGY VARIANT"/>
    <property type="match status" value="1"/>
</dbReference>
<feature type="compositionally biased region" description="Basic residues" evidence="2">
    <location>
        <begin position="707"/>
        <end position="718"/>
    </location>
</feature>
<dbReference type="VEuPathDB" id="AmoebaDB:ACA1_024020"/>
<dbReference type="Gene3D" id="1.20.900.10">
    <property type="entry name" value="Dbl homology (DH) domain"/>
    <property type="match status" value="1"/>
</dbReference>
<dbReference type="RefSeq" id="XP_004334429.1">
    <property type="nucleotide sequence ID" value="XM_004334381.1"/>
</dbReference>
<feature type="compositionally biased region" description="Basic residues" evidence="2">
    <location>
        <begin position="653"/>
        <end position="662"/>
    </location>
</feature>
<dbReference type="KEGG" id="acan:ACA1_024020"/>
<dbReference type="InterPro" id="IPR051025">
    <property type="entry name" value="RhoGAP"/>
</dbReference>
<dbReference type="EMBL" id="KB008118">
    <property type="protein sequence ID" value="ELR12416.1"/>
    <property type="molecule type" value="Genomic_DNA"/>
</dbReference>
<dbReference type="InterPro" id="IPR000198">
    <property type="entry name" value="RhoGAP_dom"/>
</dbReference>
<dbReference type="SMART" id="SM00324">
    <property type="entry name" value="RhoGAP"/>
    <property type="match status" value="1"/>
</dbReference>
<dbReference type="GeneID" id="14912921"/>
<dbReference type="OrthoDB" id="18539at2759"/>
<evidence type="ECO:0000259" key="3">
    <source>
        <dbReference type="PROSITE" id="PS50010"/>
    </source>
</evidence>
<feature type="region of interest" description="Disordered" evidence="2">
    <location>
        <begin position="569"/>
        <end position="588"/>
    </location>
</feature>
<evidence type="ECO:0000313" key="6">
    <source>
        <dbReference type="Proteomes" id="UP000011083"/>
    </source>
</evidence>
<dbReference type="PANTHER" id="PTHR15228:SF25">
    <property type="entry name" value="F-BAR DOMAIN-CONTAINING PROTEIN"/>
    <property type="match status" value="1"/>
</dbReference>
<feature type="compositionally biased region" description="Basic and acidic residues" evidence="2">
    <location>
        <begin position="639"/>
        <end position="652"/>
    </location>
</feature>
<evidence type="ECO:0000259" key="4">
    <source>
        <dbReference type="PROSITE" id="PS50238"/>
    </source>
</evidence>
<dbReference type="GO" id="GO:0005096">
    <property type="term" value="F:GTPase activator activity"/>
    <property type="evidence" value="ECO:0007669"/>
    <property type="project" value="UniProtKB-KW"/>
</dbReference>
<dbReference type="GO" id="GO:0007165">
    <property type="term" value="P:signal transduction"/>
    <property type="evidence" value="ECO:0007669"/>
    <property type="project" value="InterPro"/>
</dbReference>
<feature type="region of interest" description="Disordered" evidence="2">
    <location>
        <begin position="598"/>
        <end position="730"/>
    </location>
</feature>
<gene>
    <name evidence="5" type="ORF">ACA1_024020</name>
</gene>
<dbReference type="InterPro" id="IPR035899">
    <property type="entry name" value="DBL_dom_sf"/>
</dbReference>
<dbReference type="SUPFAM" id="SSF48350">
    <property type="entry name" value="GTPase activation domain, GAP"/>
    <property type="match status" value="1"/>
</dbReference>
<evidence type="ECO:0000256" key="2">
    <source>
        <dbReference type="SAM" id="MobiDB-lite"/>
    </source>
</evidence>
<evidence type="ECO:0000256" key="1">
    <source>
        <dbReference type="ARBA" id="ARBA00022468"/>
    </source>
</evidence>